<dbReference type="Proteomes" id="UP001233999">
    <property type="component" value="Unassembled WGS sequence"/>
</dbReference>
<feature type="domain" description="CHK kinase-like" evidence="1">
    <location>
        <begin position="55"/>
        <end position="248"/>
    </location>
</feature>
<evidence type="ECO:0000259" key="1">
    <source>
        <dbReference type="SMART" id="SM00587"/>
    </source>
</evidence>
<dbReference type="Gene3D" id="3.90.1200.10">
    <property type="match status" value="1"/>
</dbReference>
<dbReference type="SUPFAM" id="SSF56112">
    <property type="entry name" value="Protein kinase-like (PK-like)"/>
    <property type="match status" value="1"/>
</dbReference>
<reference evidence="2" key="2">
    <citation type="submission" date="2023-05" db="EMBL/GenBank/DDBJ databases">
        <authorList>
            <person name="Fouks B."/>
        </authorList>
    </citation>
    <scope>NUCLEOTIDE SEQUENCE</scope>
    <source>
        <strain evidence="2">Stay&amp;Tobe</strain>
        <tissue evidence="2">Testes</tissue>
    </source>
</reference>
<name>A0AAD7ZZR7_DIPPU</name>
<comment type="caution">
    <text evidence="2">The sequence shown here is derived from an EMBL/GenBank/DDBJ whole genome shotgun (WGS) entry which is preliminary data.</text>
</comment>
<dbReference type="AlphaFoldDB" id="A0AAD7ZZR7"/>
<dbReference type="Pfam" id="PF02958">
    <property type="entry name" value="EcKL"/>
    <property type="match status" value="1"/>
</dbReference>
<dbReference type="InterPro" id="IPR004119">
    <property type="entry name" value="EcKL"/>
</dbReference>
<dbReference type="InterPro" id="IPR011009">
    <property type="entry name" value="Kinase-like_dom_sf"/>
</dbReference>
<reference evidence="2" key="1">
    <citation type="journal article" date="2023" name="IScience">
        <title>Live-bearing cockroach genome reveals convergent evolutionary mechanisms linked to viviparity in insects and beyond.</title>
        <authorList>
            <person name="Fouks B."/>
            <person name="Harrison M.C."/>
            <person name="Mikhailova A.A."/>
            <person name="Marchal E."/>
            <person name="English S."/>
            <person name="Carruthers M."/>
            <person name="Jennings E.C."/>
            <person name="Chiamaka E.L."/>
            <person name="Frigard R.A."/>
            <person name="Pippel M."/>
            <person name="Attardo G.M."/>
            <person name="Benoit J.B."/>
            <person name="Bornberg-Bauer E."/>
            <person name="Tobe S.S."/>
        </authorList>
    </citation>
    <scope>NUCLEOTIDE SEQUENCE</scope>
    <source>
        <strain evidence="2">Stay&amp;Tobe</strain>
    </source>
</reference>
<proteinExistence type="predicted"/>
<protein>
    <recommendedName>
        <fullName evidence="1">CHK kinase-like domain-containing protein</fullName>
    </recommendedName>
</protein>
<dbReference type="SMART" id="SM00587">
    <property type="entry name" value="CHK"/>
    <property type="match status" value="1"/>
</dbReference>
<dbReference type="EMBL" id="JASPKZ010005074">
    <property type="protein sequence ID" value="KAJ9589202.1"/>
    <property type="molecule type" value="Genomic_DNA"/>
</dbReference>
<evidence type="ECO:0000313" key="2">
    <source>
        <dbReference type="EMBL" id="KAJ9589202.1"/>
    </source>
</evidence>
<dbReference type="PANTHER" id="PTHR11012">
    <property type="entry name" value="PROTEIN KINASE-LIKE DOMAIN-CONTAINING"/>
    <property type="match status" value="1"/>
</dbReference>
<accession>A0AAD7ZZR7</accession>
<dbReference type="PANTHER" id="PTHR11012:SF56">
    <property type="entry name" value="CHK KINASE-LIKE DOMAIN-CONTAINING PROTEIN-RELATED"/>
    <property type="match status" value="1"/>
</dbReference>
<evidence type="ECO:0000313" key="3">
    <source>
        <dbReference type="Proteomes" id="UP001233999"/>
    </source>
</evidence>
<sequence>MIKESNVFQRESDVISKIAPRVYDILQKASEDRKKTQPFAAKCIYSQLEYPDVIIVLEDLKEEGFRMAERTEGLDMDHCLLVLRTLAKYHAATAVLYEQDPQLFEPFRENLYNNKLRQDLNNFYEGNINNLLAQIENLPNFQDKFKINLQKLSEAAVDYVIKSYQKQDGDFNVLTHGDLWLNNMMFRYSESTGRVQDIRFVDFQLVNVTSAAFDLHYFLSTSPSPNLLKKHDILIEEYHKTLEETFALLDHKHLHPPIEKLKKELDKKGLFAVIIACTLLPFVLVEHSKVPDIDKVLKNEEGVKFSKKYLETLEKMVPIFEEKGWLDVEKFLKE</sequence>
<gene>
    <name evidence="2" type="ORF">L9F63_028012</name>
</gene>
<keyword evidence="3" id="KW-1185">Reference proteome</keyword>
<organism evidence="2 3">
    <name type="scientific">Diploptera punctata</name>
    <name type="common">Pacific beetle cockroach</name>
    <dbReference type="NCBI Taxonomy" id="6984"/>
    <lineage>
        <taxon>Eukaryota</taxon>
        <taxon>Metazoa</taxon>
        <taxon>Ecdysozoa</taxon>
        <taxon>Arthropoda</taxon>
        <taxon>Hexapoda</taxon>
        <taxon>Insecta</taxon>
        <taxon>Pterygota</taxon>
        <taxon>Neoptera</taxon>
        <taxon>Polyneoptera</taxon>
        <taxon>Dictyoptera</taxon>
        <taxon>Blattodea</taxon>
        <taxon>Blaberoidea</taxon>
        <taxon>Blaberidae</taxon>
        <taxon>Diplopterinae</taxon>
        <taxon>Diploptera</taxon>
    </lineage>
</organism>
<dbReference type="InterPro" id="IPR015897">
    <property type="entry name" value="CHK_kinase-like"/>
</dbReference>